<evidence type="ECO:0000313" key="5">
    <source>
        <dbReference type="EMBL" id="EFQ83955.1"/>
    </source>
</evidence>
<feature type="domain" description="Phospholipid/glycerol acyltransferase" evidence="4">
    <location>
        <begin position="44"/>
        <end position="154"/>
    </location>
</feature>
<name>E2S9N1_9ACTN</name>
<comment type="caution">
    <text evidence="5">The sequence shown here is derived from an EMBL/GenBank/DDBJ whole genome shotgun (WGS) entry which is preliminary data.</text>
</comment>
<keyword evidence="6" id="KW-1185">Reference proteome</keyword>
<dbReference type="HOGENOM" id="CLU_027938_4_2_11"/>
<dbReference type="SMART" id="SM00563">
    <property type="entry name" value="PlsC"/>
    <property type="match status" value="1"/>
</dbReference>
<keyword evidence="2 5" id="KW-0012">Acyltransferase</keyword>
<dbReference type="RefSeq" id="WP_007077693.1">
    <property type="nucleotide sequence ID" value="NZ_CM001024.1"/>
</dbReference>
<dbReference type="GO" id="GO:0005886">
    <property type="term" value="C:plasma membrane"/>
    <property type="evidence" value="ECO:0007669"/>
    <property type="project" value="TreeGrafter"/>
</dbReference>
<dbReference type="Proteomes" id="UP000003111">
    <property type="component" value="Unassembled WGS sequence"/>
</dbReference>
<evidence type="ECO:0000313" key="6">
    <source>
        <dbReference type="Proteomes" id="UP000003111"/>
    </source>
</evidence>
<dbReference type="eggNOG" id="COG0204">
    <property type="taxonomic scope" value="Bacteria"/>
</dbReference>
<dbReference type="Pfam" id="PF01553">
    <property type="entry name" value="Acyltransferase"/>
    <property type="match status" value="1"/>
</dbReference>
<dbReference type="PANTHER" id="PTHR10434:SF11">
    <property type="entry name" value="1-ACYL-SN-GLYCEROL-3-PHOSPHATE ACYLTRANSFERASE"/>
    <property type="match status" value="1"/>
</dbReference>
<dbReference type="PANTHER" id="PTHR10434">
    <property type="entry name" value="1-ACYL-SN-GLYCEROL-3-PHOSPHATE ACYLTRANSFERASE"/>
    <property type="match status" value="1"/>
</dbReference>
<evidence type="ECO:0000256" key="3">
    <source>
        <dbReference type="SAM" id="MobiDB-lite"/>
    </source>
</evidence>
<dbReference type="SUPFAM" id="SSF69593">
    <property type="entry name" value="Glycerol-3-phosphate (1)-acyltransferase"/>
    <property type="match status" value="1"/>
</dbReference>
<proteinExistence type="predicted"/>
<protein>
    <submittedName>
        <fullName evidence="5">Acyltransferase</fullName>
    </submittedName>
</protein>
<feature type="region of interest" description="Disordered" evidence="3">
    <location>
        <begin position="213"/>
        <end position="233"/>
    </location>
</feature>
<dbReference type="GO" id="GO:0003841">
    <property type="term" value="F:1-acylglycerol-3-phosphate O-acyltransferase activity"/>
    <property type="evidence" value="ECO:0007669"/>
    <property type="project" value="TreeGrafter"/>
</dbReference>
<dbReference type="AlphaFoldDB" id="E2S9N1"/>
<dbReference type="InterPro" id="IPR002123">
    <property type="entry name" value="Plipid/glycerol_acylTrfase"/>
</dbReference>
<accession>E2S9N1</accession>
<gene>
    <name evidence="5" type="ORF">HMPREF0063_10671</name>
</gene>
<evidence type="ECO:0000256" key="2">
    <source>
        <dbReference type="ARBA" id="ARBA00023315"/>
    </source>
</evidence>
<keyword evidence="1" id="KW-0808">Transferase</keyword>
<reference evidence="5" key="1">
    <citation type="submission" date="2010-08" db="EMBL/GenBank/DDBJ databases">
        <authorList>
            <person name="Muzny D."/>
            <person name="Qin X."/>
            <person name="Buhay C."/>
            <person name="Dugan-Rocha S."/>
            <person name="Ding Y."/>
            <person name="Chen G."/>
            <person name="Hawes A."/>
            <person name="Holder M."/>
            <person name="Jhangiani S."/>
            <person name="Johnson A."/>
            <person name="Khan Z."/>
            <person name="Li Z."/>
            <person name="Liu W."/>
            <person name="Liu X."/>
            <person name="Perez L."/>
            <person name="Shen H."/>
            <person name="Wang Q."/>
            <person name="Watt J."/>
            <person name="Xi L."/>
            <person name="Xin Y."/>
            <person name="Zhou J."/>
            <person name="Deng J."/>
            <person name="Jiang H."/>
            <person name="Liu Y."/>
            <person name="Qu J."/>
            <person name="Song X.-Z."/>
            <person name="Zhang L."/>
            <person name="Villasana D."/>
            <person name="Johnson A."/>
            <person name="Liu J."/>
            <person name="Liyanage D."/>
            <person name="Lorensuhewa L."/>
            <person name="Robinson T."/>
            <person name="Song A."/>
            <person name="Song B.-B."/>
            <person name="Dinh H."/>
            <person name="Thornton R."/>
            <person name="Coyle M."/>
            <person name="Francisco L."/>
            <person name="Jackson L."/>
            <person name="Javaid M."/>
            <person name="Korchina V."/>
            <person name="Kovar C."/>
            <person name="Mata R."/>
            <person name="Mathew T."/>
            <person name="Ngo R."/>
            <person name="Nguyen L."/>
            <person name="Nguyen N."/>
            <person name="Okwuonu G."/>
            <person name="Ongeri F."/>
            <person name="Pham C."/>
            <person name="Simmons D."/>
            <person name="Wilczek-Boney K."/>
            <person name="Hale W."/>
            <person name="Jakkamsetti A."/>
            <person name="Pham P."/>
            <person name="Ruth R."/>
            <person name="San Lucas F."/>
            <person name="Warren J."/>
            <person name="Zhang J."/>
            <person name="Zhao Z."/>
            <person name="Zhou C."/>
            <person name="Zhu D."/>
            <person name="Lee S."/>
            <person name="Bess C."/>
            <person name="Blankenburg K."/>
            <person name="Forbes L."/>
            <person name="Fu Q."/>
            <person name="Gubbala S."/>
            <person name="Hirani K."/>
            <person name="Jayaseelan J.C."/>
            <person name="Lara F."/>
            <person name="Munidasa M."/>
            <person name="Palculict T."/>
            <person name="Patil S."/>
            <person name="Pu L.-L."/>
            <person name="Saada N."/>
            <person name="Tang L."/>
            <person name="Weissenberger G."/>
            <person name="Zhu Y."/>
            <person name="Hemphill L."/>
            <person name="Shang Y."/>
            <person name="Youmans B."/>
            <person name="Ayvaz T."/>
            <person name="Ross M."/>
            <person name="Santibanez J."/>
            <person name="Aqrawi P."/>
            <person name="Gross S."/>
            <person name="Joshi V."/>
            <person name="Fowler G."/>
            <person name="Nazareth L."/>
            <person name="Reid J."/>
            <person name="Worley K."/>
            <person name="Petrosino J."/>
            <person name="Highlander S."/>
            <person name="Gibbs R."/>
        </authorList>
    </citation>
    <scope>NUCLEOTIDE SEQUENCE [LARGE SCALE GENOMIC DNA]</scope>
    <source>
        <strain evidence="5">DSM 15272</strain>
    </source>
</reference>
<evidence type="ECO:0000259" key="4">
    <source>
        <dbReference type="SMART" id="SM00563"/>
    </source>
</evidence>
<evidence type="ECO:0000256" key="1">
    <source>
        <dbReference type="ARBA" id="ARBA00022679"/>
    </source>
</evidence>
<dbReference type="STRING" id="585531.HMPREF0063_10671"/>
<dbReference type="OrthoDB" id="9808424at2"/>
<organism evidence="5 6">
    <name type="scientific">Aeromicrobium marinum DSM 15272</name>
    <dbReference type="NCBI Taxonomy" id="585531"/>
    <lineage>
        <taxon>Bacteria</taxon>
        <taxon>Bacillati</taxon>
        <taxon>Actinomycetota</taxon>
        <taxon>Actinomycetes</taxon>
        <taxon>Propionibacteriales</taxon>
        <taxon>Nocardioidaceae</taxon>
        <taxon>Aeromicrobium</taxon>
    </lineage>
</organism>
<dbReference type="GO" id="GO:0006654">
    <property type="term" value="P:phosphatidic acid biosynthetic process"/>
    <property type="evidence" value="ECO:0007669"/>
    <property type="project" value="TreeGrafter"/>
</dbReference>
<dbReference type="CDD" id="cd07989">
    <property type="entry name" value="LPLAT_AGPAT-like"/>
    <property type="match status" value="1"/>
</dbReference>
<sequence>MSRAPHGMPEAVHRLLKPFFAAYMRRRWDVRVVGVEHVPRQGPAIVVSNHIGWLDGPLVTAMLPRIAHTMTKSEAFEGRTRHLLRAAGQIRVRREEVDVGALRRAAAALEAGQVVVVFPEGIRGAGDVATTKAGAAWLALVSGAPIVPVAVFGTRDRGAGVDARPAPGARLDLVLGKPLRLVARPWPRDARTVADADRRIREHLATHVARTADDLGRTLPGPLPVEENADAGV</sequence>
<dbReference type="EMBL" id="ACLF03000003">
    <property type="protein sequence ID" value="EFQ83955.1"/>
    <property type="molecule type" value="Genomic_DNA"/>
</dbReference>